<reference evidence="1 2" key="1">
    <citation type="submission" date="2016-11" db="EMBL/GenBank/DDBJ databases">
        <title>Gramella sp. LPB0144 isolated from marine environment.</title>
        <authorList>
            <person name="Kim E."/>
            <person name="Yi H."/>
        </authorList>
    </citation>
    <scope>NUCLEOTIDE SEQUENCE [LARGE SCALE GENOMIC DNA]</scope>
    <source>
        <strain evidence="1 2">LPB0144</strain>
    </source>
</reference>
<evidence type="ECO:0000313" key="1">
    <source>
        <dbReference type="EMBL" id="APG60017.1"/>
    </source>
</evidence>
<accession>A0A1L3J4F9</accession>
<dbReference type="RefSeq" id="WP_072552665.1">
    <property type="nucleotide sequence ID" value="NZ_CP018153.1"/>
</dbReference>
<dbReference type="AlphaFoldDB" id="A0A1L3J4F9"/>
<protein>
    <submittedName>
        <fullName evidence="1">Uncharacterized protein</fullName>
    </submittedName>
</protein>
<dbReference type="OrthoDB" id="9152336at2"/>
<dbReference type="EMBL" id="CP018153">
    <property type="protein sequence ID" value="APG60017.1"/>
    <property type="molecule type" value="Genomic_DNA"/>
</dbReference>
<name>A0A1L3J4F9_9FLAO</name>
<evidence type="ECO:0000313" key="2">
    <source>
        <dbReference type="Proteomes" id="UP000182510"/>
    </source>
</evidence>
<proteinExistence type="predicted"/>
<keyword evidence="2" id="KW-1185">Reference proteome</keyword>
<dbReference type="Proteomes" id="UP000182510">
    <property type="component" value="Chromosome"/>
</dbReference>
<dbReference type="STRING" id="1913577.LPB144_06120"/>
<dbReference type="KEGG" id="grl:LPB144_06120"/>
<organism evidence="1 2">
    <name type="scientific">Christiangramia salexigens</name>
    <dbReference type="NCBI Taxonomy" id="1913577"/>
    <lineage>
        <taxon>Bacteria</taxon>
        <taxon>Pseudomonadati</taxon>
        <taxon>Bacteroidota</taxon>
        <taxon>Flavobacteriia</taxon>
        <taxon>Flavobacteriales</taxon>
        <taxon>Flavobacteriaceae</taxon>
        <taxon>Christiangramia</taxon>
    </lineage>
</organism>
<gene>
    <name evidence="1" type="ORF">LPB144_06120</name>
</gene>
<sequence length="364" mass="42442">MKLFQKSSGYIICLFILLLHNSCSEEKLSTHEIYEINSELILPQAKKATNKPATESSSCRTEFRLFAPDSELNDCPFTDFGDIIFSYIFDFFNDPYFDFDLVNYYLELQKKYVTHYRGDNYFGESGEYNHLADKRTRELEKFWQLERSVIVNGQHTAFLDDRDILASMIESFDRSVRNRTEAYAKADLLLEINALSSTIPESPYFAMDGFTKSNGLLVIGDGLIESIVNLGVDEKVVFTGIISHEWWHQAQFEYSEIWEDIIEFELDWEKSRFLELEADFAAAYFMTHKRGATYNWKRIEDFFEVSYNIGDCLIESTNHHGTPNQRLEAARLGYELAAEAQHKGFILEPQAVHKYFIEHYTEVL</sequence>